<dbReference type="eggNOG" id="COG1063">
    <property type="taxonomic scope" value="Bacteria"/>
</dbReference>
<evidence type="ECO:0000313" key="4">
    <source>
        <dbReference type="EMBL" id="ERF60896.1"/>
    </source>
</evidence>
<dbReference type="OrthoDB" id="9787435at2"/>
<evidence type="ECO:0000259" key="2">
    <source>
        <dbReference type="Pfam" id="PF00107"/>
    </source>
</evidence>
<dbReference type="Pfam" id="PF08240">
    <property type="entry name" value="ADH_N"/>
    <property type="match status" value="1"/>
</dbReference>
<dbReference type="Proteomes" id="UP000016646">
    <property type="component" value="Unassembled WGS sequence"/>
</dbReference>
<reference evidence="6 7" key="1">
    <citation type="submission" date="2013-08" db="EMBL/GenBank/DDBJ databases">
        <authorList>
            <person name="Durkin A.S."/>
            <person name="Haft D.R."/>
            <person name="McCorrison J."/>
            <person name="Torralba M."/>
            <person name="Gillis M."/>
            <person name="Haft D.H."/>
            <person name="Methe B."/>
            <person name="Sutton G."/>
            <person name="Nelson K.E."/>
        </authorList>
    </citation>
    <scope>NUCLEOTIDE SEQUENCE [LARGE SCALE GENOMIC DNA]</scope>
    <source>
        <strain evidence="5 7">ATCC 35536</strain>
        <strain evidence="4 6">VPI DR56BR1116</strain>
    </source>
</reference>
<evidence type="ECO:0000313" key="5">
    <source>
        <dbReference type="EMBL" id="ERK00138.1"/>
    </source>
</evidence>
<dbReference type="InterPro" id="IPR013149">
    <property type="entry name" value="ADH-like_C"/>
</dbReference>
<dbReference type="PANTHER" id="PTHR43401">
    <property type="entry name" value="L-THREONINE 3-DEHYDROGENASE"/>
    <property type="match status" value="1"/>
</dbReference>
<protein>
    <submittedName>
        <fullName evidence="4">Alcohol dehydrogenase, catalytic domain protein, GroES-like family</fullName>
    </submittedName>
</protein>
<dbReference type="SUPFAM" id="SSF51735">
    <property type="entry name" value="NAD(P)-binding Rossmann-fold domains"/>
    <property type="match status" value="1"/>
</dbReference>
<accession>U1FN41</accession>
<dbReference type="Gene3D" id="3.90.180.10">
    <property type="entry name" value="Medium-chain alcohol dehydrogenases, catalytic domain"/>
    <property type="match status" value="1"/>
</dbReference>
<dbReference type="InterPro" id="IPR050129">
    <property type="entry name" value="Zn_alcohol_dh"/>
</dbReference>
<dbReference type="EMBL" id="AVQI01000068">
    <property type="protein sequence ID" value="ERK00138.1"/>
    <property type="molecule type" value="Genomic_DNA"/>
</dbReference>
<evidence type="ECO:0000256" key="1">
    <source>
        <dbReference type="ARBA" id="ARBA00023002"/>
    </source>
</evidence>
<keyword evidence="7" id="KW-1185">Reference proteome</keyword>
<dbReference type="InterPro" id="IPR013154">
    <property type="entry name" value="ADH-like_N"/>
</dbReference>
<dbReference type="RefSeq" id="WP_021330111.1">
    <property type="nucleotide sequence ID" value="NZ_AUZJ01000023.1"/>
</dbReference>
<dbReference type="InterPro" id="IPR011032">
    <property type="entry name" value="GroES-like_sf"/>
</dbReference>
<evidence type="ECO:0000313" key="7">
    <source>
        <dbReference type="Proteomes" id="UP000016646"/>
    </source>
</evidence>
<comment type="caution">
    <text evidence="4">The sequence shown here is derived from an EMBL/GenBank/DDBJ whole genome shotgun (WGS) entry which is preliminary data.</text>
</comment>
<dbReference type="AlphaFoldDB" id="U1FN41"/>
<dbReference type="PATRIC" id="fig|1125725.3.peg.1105"/>
<dbReference type="InterPro" id="IPR036291">
    <property type="entry name" value="NAD(P)-bd_dom_sf"/>
</dbReference>
<dbReference type="GO" id="GO:0016491">
    <property type="term" value="F:oxidoreductase activity"/>
    <property type="evidence" value="ECO:0007669"/>
    <property type="project" value="UniProtKB-KW"/>
</dbReference>
<gene>
    <name evidence="5" type="ORF">HMPREF0860_2144</name>
    <name evidence="4" type="ORF">HMPREF1325_0855</name>
</gene>
<dbReference type="EMBL" id="AUZJ01000023">
    <property type="protein sequence ID" value="ERF60896.1"/>
    <property type="molecule type" value="Genomic_DNA"/>
</dbReference>
<dbReference type="SUPFAM" id="SSF50129">
    <property type="entry name" value="GroES-like"/>
    <property type="match status" value="1"/>
</dbReference>
<proteinExistence type="predicted"/>
<dbReference type="STRING" id="1125725.HMPREF1325_0855"/>
<feature type="domain" description="Alcohol dehydrogenase-like N-terminal" evidence="3">
    <location>
        <begin position="26"/>
        <end position="125"/>
    </location>
</feature>
<sequence>MLAKAVRIHGANDLRLDTFELPPIKDDEILVKVVSDSICMSSYKCAVLGTKHKRVHPDIADHPAIIGHEFAGDIIEVGSKYTSRFKPGMKFTIQPALNYKGEMWSPGYSYEFCGGDATYCILPHEVMDLDCLLEYNGDAYFEASLAEPMSCCIGAFHASFHTQMGVYAHEMGIKKGGKLALLAAAGPMGLGALMYAVHCDRRPSLIVLTDIDEKRIARAKKIFPESEMKKLGVQVEIINTNDSPDPAGQLRRYAPEGFDDVFCFVPVASVLSLGSAVLGRDGCLNFFAGPTDKQFHADINFYDVHYNATHVIGTSGGNVSDMIESLRMTEEGTLEPAVMVTHIGGLESVAKTTLELPKIPGGKKLIYTHLDLPLTAIDDFRSLGESDSRFGQLADIVDAHRGLWNAEAEKYLLANWCDER</sequence>
<feature type="domain" description="Alcohol dehydrogenase-like C-terminal" evidence="2">
    <location>
        <begin position="187"/>
        <end position="328"/>
    </location>
</feature>
<organism evidence="4 6">
    <name type="scientific">Treponema socranskii subsp. socranskii VPI DR56BR1116 = ATCC 35536</name>
    <dbReference type="NCBI Taxonomy" id="1125725"/>
    <lineage>
        <taxon>Bacteria</taxon>
        <taxon>Pseudomonadati</taxon>
        <taxon>Spirochaetota</taxon>
        <taxon>Spirochaetia</taxon>
        <taxon>Spirochaetales</taxon>
        <taxon>Treponemataceae</taxon>
        <taxon>Treponema</taxon>
    </lineage>
</organism>
<name>U1FN41_TRESO</name>
<keyword evidence="1" id="KW-0560">Oxidoreductase</keyword>
<dbReference type="Pfam" id="PF00107">
    <property type="entry name" value="ADH_zinc_N"/>
    <property type="match status" value="1"/>
</dbReference>
<dbReference type="PANTHER" id="PTHR43401:SF2">
    <property type="entry name" value="L-THREONINE 3-DEHYDROGENASE"/>
    <property type="match status" value="1"/>
</dbReference>
<dbReference type="Gene3D" id="3.40.50.720">
    <property type="entry name" value="NAD(P)-binding Rossmann-like Domain"/>
    <property type="match status" value="1"/>
</dbReference>
<dbReference type="CDD" id="cd08238">
    <property type="entry name" value="sorbose_phosphate_red"/>
    <property type="match status" value="1"/>
</dbReference>
<evidence type="ECO:0000313" key="6">
    <source>
        <dbReference type="Proteomes" id="UP000016412"/>
    </source>
</evidence>
<dbReference type="Proteomes" id="UP000016412">
    <property type="component" value="Unassembled WGS sequence"/>
</dbReference>
<evidence type="ECO:0000259" key="3">
    <source>
        <dbReference type="Pfam" id="PF08240"/>
    </source>
</evidence>